<dbReference type="PANTHER" id="PTHR37533">
    <property type="entry name" value="FLAGELLAR HOOK-LENGTH CONTROL PROTEIN"/>
    <property type="match status" value="1"/>
</dbReference>
<dbReference type="PANTHER" id="PTHR37533:SF2">
    <property type="entry name" value="FLAGELLAR HOOK-LENGTH CONTROL PROTEIN"/>
    <property type="match status" value="1"/>
</dbReference>
<gene>
    <name evidence="3" type="ORF">GC102_03650</name>
</gene>
<feature type="compositionally biased region" description="Low complexity" evidence="1">
    <location>
        <begin position="432"/>
        <end position="453"/>
    </location>
</feature>
<protein>
    <recommendedName>
        <fullName evidence="2">Flagellar hook-length control protein-like C-terminal domain-containing protein</fullName>
    </recommendedName>
</protein>
<dbReference type="Pfam" id="PF02120">
    <property type="entry name" value="Flg_hook"/>
    <property type="match status" value="1"/>
</dbReference>
<dbReference type="Proteomes" id="UP000658690">
    <property type="component" value="Unassembled WGS sequence"/>
</dbReference>
<sequence>MSLISRREVKKMDVQMPTVPTGNTASTATGKASATETATKDTSFNQVLDGQIVQESASADVNASDPALSLNMLLQMLQSLVMPLQGAAVQQVEQGTEDQPLPEMLLEAMNSNPALAEQLLQDPNVKKWFEDAEQLLSTLSDAQSNAAFALPNGLNLQPADTLNLQAQNTLLTLTTLTKQQPDNPILKFLNEDLLSTIGPLLPELMATLKGPSSITAATTNTSKAIEGLVEGSKSDTPSVDRASHVKQTKKFGVEQKIDGYSFTLVQPTKSKLELLAIKNVLHAPVIESTTTSEESLVDLVDLPTETATATNTIVTIGDLQKSQQASIAVDKVPTTTINAANFTEEMTEHVLKNMKITMAGGFSEAKLSLFPKNLGHIDVRISMQDGQLIAQFAADSLAGKQMLESQLPQLRQALQIQGLQVEKLEVTQNQNMQSSMFQDQRQQQTFGQSQRQSKNGSSNYDEESLDFNQEIENVAQIRTAVNGNSFDVIA</sequence>
<dbReference type="EMBL" id="WHOC01000019">
    <property type="protein sequence ID" value="NOU84874.1"/>
    <property type="molecule type" value="Genomic_DNA"/>
</dbReference>
<feature type="region of interest" description="Disordered" evidence="1">
    <location>
        <begin position="1"/>
        <end position="38"/>
    </location>
</feature>
<feature type="domain" description="Flagellar hook-length control protein-like C-terminal" evidence="2">
    <location>
        <begin position="359"/>
        <end position="433"/>
    </location>
</feature>
<dbReference type="InterPro" id="IPR052563">
    <property type="entry name" value="FliK"/>
</dbReference>
<accession>A0ABX1YYT9</accession>
<proteinExistence type="predicted"/>
<feature type="region of interest" description="Disordered" evidence="1">
    <location>
        <begin position="432"/>
        <end position="462"/>
    </location>
</feature>
<feature type="compositionally biased region" description="Low complexity" evidence="1">
    <location>
        <begin position="21"/>
        <end position="37"/>
    </location>
</feature>
<evidence type="ECO:0000313" key="4">
    <source>
        <dbReference type="Proteomes" id="UP000658690"/>
    </source>
</evidence>
<evidence type="ECO:0000256" key="1">
    <source>
        <dbReference type="SAM" id="MobiDB-lite"/>
    </source>
</evidence>
<organism evidence="3 4">
    <name type="scientific">Paenibacillus germinis</name>
    <dbReference type="NCBI Taxonomy" id="2654979"/>
    <lineage>
        <taxon>Bacteria</taxon>
        <taxon>Bacillati</taxon>
        <taxon>Bacillota</taxon>
        <taxon>Bacilli</taxon>
        <taxon>Bacillales</taxon>
        <taxon>Paenibacillaceae</taxon>
        <taxon>Paenibacillus</taxon>
    </lineage>
</organism>
<reference evidence="3 4" key="1">
    <citation type="submission" date="2019-10" db="EMBL/GenBank/DDBJ databases">
        <title>Description of Paenibacillus choica sp. nov.</title>
        <authorList>
            <person name="Carlier A."/>
            <person name="Qi S."/>
        </authorList>
    </citation>
    <scope>NUCLEOTIDE SEQUENCE [LARGE SCALE GENOMIC DNA]</scope>
    <source>
        <strain evidence="3 4">LMG 31460</strain>
    </source>
</reference>
<dbReference type="CDD" id="cd17470">
    <property type="entry name" value="T3SS_Flik_C"/>
    <property type="match status" value="1"/>
</dbReference>
<keyword evidence="4" id="KW-1185">Reference proteome</keyword>
<comment type="caution">
    <text evidence="3">The sequence shown here is derived from an EMBL/GenBank/DDBJ whole genome shotgun (WGS) entry which is preliminary data.</text>
</comment>
<dbReference type="InterPro" id="IPR038610">
    <property type="entry name" value="FliK-like_C_sf"/>
</dbReference>
<dbReference type="InterPro" id="IPR021136">
    <property type="entry name" value="Flagellar_hook_control-like_C"/>
</dbReference>
<evidence type="ECO:0000259" key="2">
    <source>
        <dbReference type="Pfam" id="PF02120"/>
    </source>
</evidence>
<dbReference type="Gene3D" id="3.30.750.140">
    <property type="match status" value="1"/>
</dbReference>
<name>A0ABX1YYT9_9BACL</name>
<feature type="compositionally biased region" description="Basic and acidic residues" evidence="1">
    <location>
        <begin position="1"/>
        <end position="13"/>
    </location>
</feature>
<evidence type="ECO:0000313" key="3">
    <source>
        <dbReference type="EMBL" id="NOU84874.1"/>
    </source>
</evidence>